<gene>
    <name evidence="1" type="ORF">EVAR_76548_1</name>
</gene>
<proteinExistence type="predicted"/>
<organism evidence="1 2">
    <name type="scientific">Eumeta variegata</name>
    <name type="common">Bagworm moth</name>
    <name type="synonym">Eumeta japonica</name>
    <dbReference type="NCBI Taxonomy" id="151549"/>
    <lineage>
        <taxon>Eukaryota</taxon>
        <taxon>Metazoa</taxon>
        <taxon>Ecdysozoa</taxon>
        <taxon>Arthropoda</taxon>
        <taxon>Hexapoda</taxon>
        <taxon>Insecta</taxon>
        <taxon>Pterygota</taxon>
        <taxon>Neoptera</taxon>
        <taxon>Endopterygota</taxon>
        <taxon>Lepidoptera</taxon>
        <taxon>Glossata</taxon>
        <taxon>Ditrysia</taxon>
        <taxon>Tineoidea</taxon>
        <taxon>Psychidae</taxon>
        <taxon>Oiketicinae</taxon>
        <taxon>Eumeta</taxon>
    </lineage>
</organism>
<evidence type="ECO:0000313" key="1">
    <source>
        <dbReference type="EMBL" id="GBP09535.1"/>
    </source>
</evidence>
<evidence type="ECO:0000313" key="2">
    <source>
        <dbReference type="Proteomes" id="UP000299102"/>
    </source>
</evidence>
<comment type="caution">
    <text evidence="1">The sequence shown here is derived from an EMBL/GenBank/DDBJ whole genome shotgun (WGS) entry which is preliminary data.</text>
</comment>
<sequence length="161" mass="17636">MGNASMTLEIKKKRLDEALEGGESSGANLHTLEMVEEARPCGPTGRSEDLCQRLNDASWIDAPALGNNPSRTPPLHPDDLPGLKVGRRIIHFFEFFAKLKEMSHHGPLGCDISCMDDKAYDEHYLPVNDCAVAGMISIGAGYSHLEEFSAALNFPMSNNTY</sequence>
<dbReference type="AlphaFoldDB" id="A0A4C1T5R9"/>
<dbReference type="OrthoDB" id="6781756at2759"/>
<protein>
    <submittedName>
        <fullName evidence="1">Uncharacterized protein</fullName>
    </submittedName>
</protein>
<keyword evidence="2" id="KW-1185">Reference proteome</keyword>
<name>A0A4C1T5R9_EUMVA</name>
<reference evidence="1 2" key="1">
    <citation type="journal article" date="2019" name="Commun. Biol.">
        <title>The bagworm genome reveals a unique fibroin gene that provides high tensile strength.</title>
        <authorList>
            <person name="Kono N."/>
            <person name="Nakamura H."/>
            <person name="Ohtoshi R."/>
            <person name="Tomita M."/>
            <person name="Numata K."/>
            <person name="Arakawa K."/>
        </authorList>
    </citation>
    <scope>NUCLEOTIDE SEQUENCE [LARGE SCALE GENOMIC DNA]</scope>
</reference>
<dbReference type="Proteomes" id="UP000299102">
    <property type="component" value="Unassembled WGS sequence"/>
</dbReference>
<accession>A0A4C1T5R9</accession>
<dbReference type="EMBL" id="BGZK01000036">
    <property type="protein sequence ID" value="GBP09535.1"/>
    <property type="molecule type" value="Genomic_DNA"/>
</dbReference>